<dbReference type="PRINTS" id="PR00080">
    <property type="entry name" value="SDRFAMILY"/>
</dbReference>
<comment type="similarity">
    <text evidence="1 3">Belongs to the short-chain dehydrogenases/reductases (SDR) family.</text>
</comment>
<dbReference type="SUPFAM" id="SSF51735">
    <property type="entry name" value="NAD(P)-binding Rossmann-fold domains"/>
    <property type="match status" value="1"/>
</dbReference>
<evidence type="ECO:0000256" key="1">
    <source>
        <dbReference type="ARBA" id="ARBA00006484"/>
    </source>
</evidence>
<dbReference type="AlphaFoldDB" id="A0A9X2L389"/>
<evidence type="ECO:0000256" key="2">
    <source>
        <dbReference type="ARBA" id="ARBA00023002"/>
    </source>
</evidence>
<sequence>MSSFKNKIVLITGGASGIGYLMGEKSLQREARKLIIWDINEDKLLDAAKRLSKQGYTVETGVVDVSDPEQVQQEAKKVLDEHGSIDMLFNNAGIVVGKKFEEHSIEHIKKTMDINSLGLMYVARAFLPAMIENGYGYIINIASAAGLTPNPGMTVYAASKWAAVGWSESLNLELKKNGEPVNVLTVMPSYINTGMFAGVTAPLLMPLLDPDDISTKILDAVEREKERLREPFMVKLTPFIRGILPAKLYDFVAGKIFGVYDSMNTFIGRKTDH</sequence>
<evidence type="ECO:0000313" key="5">
    <source>
        <dbReference type="Proteomes" id="UP001139125"/>
    </source>
</evidence>
<dbReference type="RefSeq" id="WP_255134325.1">
    <property type="nucleotide sequence ID" value="NZ_JANDBC010000001.1"/>
</dbReference>
<dbReference type="Gene3D" id="3.40.50.720">
    <property type="entry name" value="NAD(P)-binding Rossmann-like Domain"/>
    <property type="match status" value="1"/>
</dbReference>
<reference evidence="4" key="1">
    <citation type="submission" date="2022-06" db="EMBL/GenBank/DDBJ databases">
        <title>Gracilimonas sp. CAU 1638 isolated from sea sediment.</title>
        <authorList>
            <person name="Kim W."/>
        </authorList>
    </citation>
    <scope>NUCLEOTIDE SEQUENCE</scope>
    <source>
        <strain evidence="4">CAU 1638</strain>
    </source>
</reference>
<dbReference type="EMBL" id="JANDBC010000001">
    <property type="protein sequence ID" value="MCP9291459.1"/>
    <property type="molecule type" value="Genomic_DNA"/>
</dbReference>
<accession>A0A9X2L389</accession>
<keyword evidence="5" id="KW-1185">Reference proteome</keyword>
<proteinExistence type="inferred from homology"/>
<dbReference type="Pfam" id="PF00106">
    <property type="entry name" value="adh_short"/>
    <property type="match status" value="1"/>
</dbReference>
<keyword evidence="2" id="KW-0560">Oxidoreductase</keyword>
<dbReference type="GO" id="GO:0016616">
    <property type="term" value="F:oxidoreductase activity, acting on the CH-OH group of donors, NAD or NADP as acceptor"/>
    <property type="evidence" value="ECO:0007669"/>
    <property type="project" value="TreeGrafter"/>
</dbReference>
<comment type="caution">
    <text evidence="4">The sequence shown here is derived from an EMBL/GenBank/DDBJ whole genome shotgun (WGS) entry which is preliminary data.</text>
</comment>
<dbReference type="InterPro" id="IPR002347">
    <property type="entry name" value="SDR_fam"/>
</dbReference>
<dbReference type="CDD" id="cd05339">
    <property type="entry name" value="17beta-HSDXI-like_SDR_c"/>
    <property type="match status" value="1"/>
</dbReference>
<gene>
    <name evidence="4" type="ORF">NM125_07675</name>
</gene>
<evidence type="ECO:0000256" key="3">
    <source>
        <dbReference type="RuleBase" id="RU000363"/>
    </source>
</evidence>
<protein>
    <submittedName>
        <fullName evidence="4">SDR family oxidoreductase</fullName>
    </submittedName>
</protein>
<evidence type="ECO:0000313" key="4">
    <source>
        <dbReference type="EMBL" id="MCP9291459.1"/>
    </source>
</evidence>
<dbReference type="PANTHER" id="PTHR24322">
    <property type="entry name" value="PKSB"/>
    <property type="match status" value="1"/>
</dbReference>
<dbReference type="PRINTS" id="PR00081">
    <property type="entry name" value="GDHRDH"/>
</dbReference>
<dbReference type="Proteomes" id="UP001139125">
    <property type="component" value="Unassembled WGS sequence"/>
</dbReference>
<dbReference type="PANTHER" id="PTHR24322:SF736">
    <property type="entry name" value="RETINOL DEHYDROGENASE 10"/>
    <property type="match status" value="1"/>
</dbReference>
<dbReference type="InterPro" id="IPR036291">
    <property type="entry name" value="NAD(P)-bd_dom_sf"/>
</dbReference>
<organism evidence="4 5">
    <name type="scientific">Gracilimonas sediminicola</name>
    <dbReference type="NCBI Taxonomy" id="2952158"/>
    <lineage>
        <taxon>Bacteria</taxon>
        <taxon>Pseudomonadati</taxon>
        <taxon>Balneolota</taxon>
        <taxon>Balneolia</taxon>
        <taxon>Balneolales</taxon>
        <taxon>Balneolaceae</taxon>
        <taxon>Gracilimonas</taxon>
    </lineage>
</organism>
<name>A0A9X2L389_9BACT</name>